<evidence type="ECO:0000313" key="2">
    <source>
        <dbReference type="EMBL" id="SHO46270.1"/>
    </source>
</evidence>
<dbReference type="SUPFAM" id="SSF50891">
    <property type="entry name" value="Cyclophilin-like"/>
    <property type="match status" value="1"/>
</dbReference>
<proteinExistence type="predicted"/>
<name>A0A2H1EHM7_9ARCH</name>
<reference evidence="3" key="1">
    <citation type="submission" date="2016-12" db="EMBL/GenBank/DDBJ databases">
        <authorList>
            <person name="Herbold C."/>
        </authorList>
    </citation>
    <scope>NUCLEOTIDE SEQUENCE [LARGE SCALE GENOMIC DNA]</scope>
</reference>
<feature type="domain" description="Cyclophilin TM1367-like" evidence="1">
    <location>
        <begin position="4"/>
        <end position="121"/>
    </location>
</feature>
<dbReference type="AlphaFoldDB" id="A0A2H1EHM7"/>
<sequence length="127" mass="13903">MMRKARLVISGIAIPVDLDDTNASTTMKEIINIMPISTVIHVWGEELYTDGIPIDAKLENPKSLVSPMDVAYWPPGNALCFFFGPTPLSQNGEIKPYSPVTVIGKINPEMPFPKIADGSKAKFEIIS</sequence>
<dbReference type="Gene3D" id="2.40.100.20">
    <property type="match status" value="1"/>
</dbReference>
<evidence type="ECO:0000313" key="3">
    <source>
        <dbReference type="Proteomes" id="UP000232412"/>
    </source>
</evidence>
<evidence type="ECO:0000259" key="1">
    <source>
        <dbReference type="Pfam" id="PF04126"/>
    </source>
</evidence>
<dbReference type="EMBL" id="FRFC01000004">
    <property type="protein sequence ID" value="SHO46270.1"/>
    <property type="molecule type" value="Genomic_DNA"/>
</dbReference>
<dbReference type="Proteomes" id="UP000232412">
    <property type="component" value="Unassembled WGS sequence"/>
</dbReference>
<gene>
    <name evidence="2" type="ORF">NSIN_30041</name>
</gene>
<dbReference type="InterPro" id="IPR025658">
    <property type="entry name" value="Cyclophilin_TM1367"/>
</dbReference>
<keyword evidence="3" id="KW-1185">Reference proteome</keyword>
<dbReference type="Pfam" id="PF04126">
    <property type="entry name" value="Cyclophil_like"/>
    <property type="match status" value="1"/>
</dbReference>
<accession>A0A2H1EHM7</accession>
<dbReference type="InterPro" id="IPR029000">
    <property type="entry name" value="Cyclophilin-like_dom_sf"/>
</dbReference>
<organism evidence="2 3">
    <name type="scientific">Nitrosotalea sinensis</name>
    <dbReference type="NCBI Taxonomy" id="1499975"/>
    <lineage>
        <taxon>Archaea</taxon>
        <taxon>Nitrososphaerota</taxon>
        <taxon>Nitrososphaeria</taxon>
        <taxon>Nitrosotaleales</taxon>
        <taxon>Nitrosotaleaceae</taxon>
        <taxon>Nitrosotalea</taxon>
    </lineage>
</organism>
<dbReference type="RefSeq" id="WP_101010179.1">
    <property type="nucleotide sequence ID" value="NZ_FRFC01000004.1"/>
</dbReference>
<protein>
    <recommendedName>
        <fullName evidence="1">Cyclophilin TM1367-like domain-containing protein</fullName>
    </recommendedName>
</protein>
<dbReference type="OrthoDB" id="31132at2157"/>